<evidence type="ECO:0000313" key="2">
    <source>
        <dbReference type="EMBL" id="EIT83730.1"/>
    </source>
</evidence>
<proteinExistence type="predicted"/>
<dbReference type="EMBL" id="AKKV01000052">
    <property type="protein sequence ID" value="EIT83730.1"/>
    <property type="molecule type" value="Genomic_DNA"/>
</dbReference>
<dbReference type="RefSeq" id="WP_007203871.1">
    <property type="nucleotide sequence ID" value="NZ_AKKV01000052.1"/>
</dbReference>
<sequence>KGGAAHAVQGGAAATGATVKSQAKSLSVGTVRKMAEKKAVVPNSVVHKTENMGKEAIKSSPTAVKNDAAKSAVDRLHNDTNSLSVKPFADEPLHSAN</sequence>
<dbReference type="PATRIC" id="fig|1196324.3.peg.3865"/>
<comment type="caution">
    <text evidence="2">The sequence shown here is derived from an EMBL/GenBank/DDBJ whole genome shotgun (WGS) entry which is preliminary data.</text>
</comment>
<keyword evidence="3" id="KW-1185">Reference proteome</keyword>
<accession>I8U9U8</accession>
<feature type="non-terminal residue" evidence="2">
    <location>
        <position position="1"/>
    </location>
</feature>
<feature type="region of interest" description="Disordered" evidence="1">
    <location>
        <begin position="1"/>
        <end position="28"/>
    </location>
</feature>
<gene>
    <name evidence="2" type="ORF">A374_19035</name>
</gene>
<feature type="region of interest" description="Disordered" evidence="1">
    <location>
        <begin position="51"/>
        <end position="97"/>
    </location>
</feature>
<evidence type="ECO:0000313" key="3">
    <source>
        <dbReference type="Proteomes" id="UP000004080"/>
    </source>
</evidence>
<organism evidence="2 3">
    <name type="scientific">Fictibacillus macauensis ZFHKF-1</name>
    <dbReference type="NCBI Taxonomy" id="1196324"/>
    <lineage>
        <taxon>Bacteria</taxon>
        <taxon>Bacillati</taxon>
        <taxon>Bacillota</taxon>
        <taxon>Bacilli</taxon>
        <taxon>Bacillales</taxon>
        <taxon>Fictibacillaceae</taxon>
        <taxon>Fictibacillus</taxon>
    </lineage>
</organism>
<feature type="compositionally biased region" description="Polar residues" evidence="1">
    <location>
        <begin position="18"/>
        <end position="28"/>
    </location>
</feature>
<feature type="compositionally biased region" description="Low complexity" evidence="1">
    <location>
        <begin position="1"/>
        <end position="17"/>
    </location>
</feature>
<dbReference type="STRING" id="1196324.A374_19035"/>
<dbReference type="Proteomes" id="UP000004080">
    <property type="component" value="Unassembled WGS sequence"/>
</dbReference>
<feature type="compositionally biased region" description="Basic and acidic residues" evidence="1">
    <location>
        <begin position="88"/>
        <end position="97"/>
    </location>
</feature>
<reference evidence="2 3" key="1">
    <citation type="journal article" date="2012" name="J. Bacteriol.">
        <title>Genome of Bacillus macauensis ZFHKF-1, a Long-Chain-Forming Bacterium.</title>
        <authorList>
            <person name="Cai L."/>
            <person name="Zhang T."/>
        </authorList>
    </citation>
    <scope>NUCLEOTIDE SEQUENCE [LARGE SCALE GENOMIC DNA]</scope>
    <source>
        <strain evidence="2 3">ZFHKF-1</strain>
    </source>
</reference>
<dbReference type="AlphaFoldDB" id="I8U9U8"/>
<name>I8U9U8_9BACL</name>
<protein>
    <submittedName>
        <fullName evidence="2">Uncharacterized protein</fullName>
    </submittedName>
</protein>
<evidence type="ECO:0000256" key="1">
    <source>
        <dbReference type="SAM" id="MobiDB-lite"/>
    </source>
</evidence>